<protein>
    <submittedName>
        <fullName evidence="1">Uncharacterized protein</fullName>
    </submittedName>
</protein>
<organism evidence="1">
    <name type="scientific">Rhizophora mucronata</name>
    <name type="common">Asiatic mangrove</name>
    <dbReference type="NCBI Taxonomy" id="61149"/>
    <lineage>
        <taxon>Eukaryota</taxon>
        <taxon>Viridiplantae</taxon>
        <taxon>Streptophyta</taxon>
        <taxon>Embryophyta</taxon>
        <taxon>Tracheophyta</taxon>
        <taxon>Spermatophyta</taxon>
        <taxon>Magnoliopsida</taxon>
        <taxon>eudicotyledons</taxon>
        <taxon>Gunneridae</taxon>
        <taxon>Pentapetalae</taxon>
        <taxon>rosids</taxon>
        <taxon>fabids</taxon>
        <taxon>Malpighiales</taxon>
        <taxon>Rhizophoraceae</taxon>
        <taxon>Rhizophora</taxon>
    </lineage>
</organism>
<dbReference type="EMBL" id="GGEC01077485">
    <property type="protein sequence ID" value="MBX57969.1"/>
    <property type="molecule type" value="Transcribed_RNA"/>
</dbReference>
<sequence length="13" mass="1704">MKQEWNKKRQLQS</sequence>
<reference evidence="1" key="1">
    <citation type="submission" date="2018-02" db="EMBL/GenBank/DDBJ databases">
        <title>Rhizophora mucronata_Transcriptome.</title>
        <authorList>
            <person name="Meera S.P."/>
            <person name="Sreeshan A."/>
            <person name="Augustine A."/>
        </authorList>
    </citation>
    <scope>NUCLEOTIDE SEQUENCE</scope>
    <source>
        <tissue evidence="1">Leaf</tissue>
    </source>
</reference>
<accession>A0A2P2PTN4</accession>
<name>A0A2P2PTN4_RHIMU</name>
<proteinExistence type="predicted"/>
<evidence type="ECO:0000313" key="1">
    <source>
        <dbReference type="EMBL" id="MBX57969.1"/>
    </source>
</evidence>